<dbReference type="GO" id="GO:0071897">
    <property type="term" value="P:DNA biosynthetic process"/>
    <property type="evidence" value="ECO:0007669"/>
    <property type="project" value="UniProtKB-ARBA"/>
</dbReference>
<dbReference type="PANTHER" id="PTHR46238:SF8">
    <property type="entry name" value="ENDONUCLEASE_EXONUCLEASE_PHOSPHATASE DOMAIN-CONTAINING PROTEIN"/>
    <property type="match status" value="1"/>
</dbReference>
<proteinExistence type="predicted"/>
<reference evidence="2" key="1">
    <citation type="submission" date="2021-05" db="EMBL/GenBank/DDBJ databases">
        <authorList>
            <person name="Alioto T."/>
            <person name="Alioto T."/>
            <person name="Gomez Garrido J."/>
        </authorList>
    </citation>
    <scope>NUCLEOTIDE SEQUENCE</scope>
</reference>
<evidence type="ECO:0000313" key="2">
    <source>
        <dbReference type="EMBL" id="CAG6649576.1"/>
    </source>
</evidence>
<dbReference type="PANTHER" id="PTHR46238">
    <property type="entry name" value="REVERSE TRANSCRIPTASE DOMAIN-CONTAINING PROTEIN"/>
    <property type="match status" value="1"/>
</dbReference>
<dbReference type="SUPFAM" id="SSF56672">
    <property type="entry name" value="DNA/RNA polymerases"/>
    <property type="match status" value="1"/>
</dbReference>
<dbReference type="AlphaFoldDB" id="A0A8D8RG21"/>
<protein>
    <recommendedName>
        <fullName evidence="1">Reverse transcriptase domain-containing protein</fullName>
    </recommendedName>
</protein>
<dbReference type="InterPro" id="IPR043502">
    <property type="entry name" value="DNA/RNA_pol_sf"/>
</dbReference>
<sequence length="184" mass="21460">MDVISETVRDEAPWCMMFADDVVLAAESVEGLTRKLEDWRRELEDRGIRISRTKTVHLKYGSESDERVRFDGEDLNRVNKFKYLGSTVDKDGTLDSEIEHRVNAGWMNWKKLSGVLCDRRITTRAKGKMYKSVVRPALLYGAETWAVKKEQERRMEVTEMKRTQCTSTKFSQYYSYQLIISIAV</sequence>
<organism evidence="2">
    <name type="scientific">Cacopsylla melanoneura</name>
    <dbReference type="NCBI Taxonomy" id="428564"/>
    <lineage>
        <taxon>Eukaryota</taxon>
        <taxon>Metazoa</taxon>
        <taxon>Ecdysozoa</taxon>
        <taxon>Arthropoda</taxon>
        <taxon>Hexapoda</taxon>
        <taxon>Insecta</taxon>
        <taxon>Pterygota</taxon>
        <taxon>Neoptera</taxon>
        <taxon>Paraneoptera</taxon>
        <taxon>Hemiptera</taxon>
        <taxon>Sternorrhyncha</taxon>
        <taxon>Psylloidea</taxon>
        <taxon>Psyllidae</taxon>
        <taxon>Psyllinae</taxon>
        <taxon>Cacopsylla</taxon>
    </lineage>
</organism>
<dbReference type="EMBL" id="HBUF01158475">
    <property type="protein sequence ID" value="CAG6649576.1"/>
    <property type="molecule type" value="Transcribed_RNA"/>
</dbReference>
<dbReference type="InterPro" id="IPR000477">
    <property type="entry name" value="RT_dom"/>
</dbReference>
<accession>A0A8D8RG21</accession>
<feature type="domain" description="Reverse transcriptase" evidence="1">
    <location>
        <begin position="1"/>
        <end position="88"/>
    </location>
</feature>
<dbReference type="PROSITE" id="PS50878">
    <property type="entry name" value="RT_POL"/>
    <property type="match status" value="1"/>
</dbReference>
<name>A0A8D8RG21_9HEMI</name>
<evidence type="ECO:0000259" key="1">
    <source>
        <dbReference type="PROSITE" id="PS50878"/>
    </source>
</evidence>